<name>A0A6P7HQQ6_9TELE</name>
<protein>
    <submittedName>
        <fullName evidence="4">Uncharacterized protein LOC114432318</fullName>
    </submittedName>
</protein>
<dbReference type="RefSeq" id="XP_028256048.1">
    <property type="nucleotide sequence ID" value="XM_028400247.1"/>
</dbReference>
<sequence>MACGLCLGIVLICLVQAEHVCCLWARDAQSSQIQNGNAYVGFSQQDGRYGGTYPQNEFRQALDQSLSVGNAANGGYYPTKMYSRPHQSSVKIAHSNPLSNHNWRITKFISGSQRKPFPGLFSDLASGSSLIKCNGVTHVMQGTPSSTKYLLSSVQSPFREGFHSNQHVAPKPPTADAPAYYSQTGSSRLFSQIGPPVPDRPPAQMQTSASAPARRVSTHHASEPSTRTTYTLTDARKPHISTLFPSFIPANSNHQTPRTRYSAQGTHHFPASVRIAAGTSSQMFAPTQIYRIPQRFGGYDIRRLKEPAVQQCQTPISPPPQQGPTYLTQGPSVHQGVTWRRFKPHPGH</sequence>
<evidence type="ECO:0000313" key="4">
    <source>
        <dbReference type="RefSeq" id="XP_028256048.1"/>
    </source>
</evidence>
<evidence type="ECO:0000256" key="1">
    <source>
        <dbReference type="SAM" id="MobiDB-lite"/>
    </source>
</evidence>
<feature type="region of interest" description="Disordered" evidence="1">
    <location>
        <begin position="162"/>
        <end position="181"/>
    </location>
</feature>
<evidence type="ECO:0000313" key="3">
    <source>
        <dbReference type="Proteomes" id="UP000515145"/>
    </source>
</evidence>
<feature type="chain" id="PRO_5027833685" evidence="2">
    <location>
        <begin position="18"/>
        <end position="348"/>
    </location>
</feature>
<organism evidence="3 4">
    <name type="scientific">Parambassis ranga</name>
    <name type="common">Indian glassy fish</name>
    <dbReference type="NCBI Taxonomy" id="210632"/>
    <lineage>
        <taxon>Eukaryota</taxon>
        <taxon>Metazoa</taxon>
        <taxon>Chordata</taxon>
        <taxon>Craniata</taxon>
        <taxon>Vertebrata</taxon>
        <taxon>Euteleostomi</taxon>
        <taxon>Actinopterygii</taxon>
        <taxon>Neopterygii</taxon>
        <taxon>Teleostei</taxon>
        <taxon>Neoteleostei</taxon>
        <taxon>Acanthomorphata</taxon>
        <taxon>Ovalentaria</taxon>
        <taxon>Ambassidae</taxon>
        <taxon>Parambassis</taxon>
    </lineage>
</organism>
<dbReference type="InParanoid" id="A0A6P7HQQ6"/>
<dbReference type="Proteomes" id="UP000515145">
    <property type="component" value="Chromosome 2"/>
</dbReference>
<feature type="region of interest" description="Disordered" evidence="1">
    <location>
        <begin position="312"/>
        <end position="332"/>
    </location>
</feature>
<gene>
    <name evidence="4" type="primary">LOC114432318</name>
</gene>
<evidence type="ECO:0000256" key="2">
    <source>
        <dbReference type="SAM" id="SignalP"/>
    </source>
</evidence>
<dbReference type="GeneID" id="114432318"/>
<accession>A0A6P7HQQ6</accession>
<dbReference type="AlphaFoldDB" id="A0A6P7HQQ6"/>
<keyword evidence="3" id="KW-1185">Reference proteome</keyword>
<dbReference type="OrthoDB" id="8885993at2759"/>
<feature type="region of interest" description="Disordered" evidence="1">
    <location>
        <begin position="188"/>
        <end position="229"/>
    </location>
</feature>
<feature type="compositionally biased region" description="Polar residues" evidence="1">
    <location>
        <begin position="323"/>
        <end position="332"/>
    </location>
</feature>
<reference evidence="4" key="1">
    <citation type="submission" date="2025-08" db="UniProtKB">
        <authorList>
            <consortium name="RefSeq"/>
        </authorList>
    </citation>
    <scope>IDENTIFICATION</scope>
</reference>
<keyword evidence="2" id="KW-0732">Signal</keyword>
<feature type="signal peptide" evidence="2">
    <location>
        <begin position="1"/>
        <end position="17"/>
    </location>
</feature>
<proteinExistence type="predicted"/>